<keyword evidence="4" id="KW-0347">Helicase</keyword>
<feature type="domain" description="Helicase ATP-binding" evidence="5">
    <location>
        <begin position="240"/>
        <end position="410"/>
    </location>
</feature>
<dbReference type="SUPFAM" id="SSF52540">
    <property type="entry name" value="P-loop containing nucleoside triphosphate hydrolases"/>
    <property type="match status" value="1"/>
</dbReference>
<dbReference type="SUPFAM" id="SSF52833">
    <property type="entry name" value="Thioredoxin-like"/>
    <property type="match status" value="1"/>
</dbReference>
<gene>
    <name evidence="7" type="ORF">JXQ802_LOCUS31594</name>
    <name evidence="6" type="ORF">PYM288_LOCUS20790</name>
</gene>
<dbReference type="Proteomes" id="UP000663854">
    <property type="component" value="Unassembled WGS sequence"/>
</dbReference>
<organism evidence="6 8">
    <name type="scientific">Rotaria sordida</name>
    <dbReference type="NCBI Taxonomy" id="392033"/>
    <lineage>
        <taxon>Eukaryota</taxon>
        <taxon>Metazoa</taxon>
        <taxon>Spiralia</taxon>
        <taxon>Gnathifera</taxon>
        <taxon>Rotifera</taxon>
        <taxon>Eurotatoria</taxon>
        <taxon>Bdelloidea</taxon>
        <taxon>Philodinida</taxon>
        <taxon>Philodinidae</taxon>
        <taxon>Rotaria</taxon>
    </lineage>
</organism>
<dbReference type="GO" id="GO:0016787">
    <property type="term" value="F:hydrolase activity"/>
    <property type="evidence" value="ECO:0007669"/>
    <property type="project" value="UniProtKB-KW"/>
</dbReference>
<dbReference type="EMBL" id="CAJNOL010001349">
    <property type="protein sequence ID" value="CAF1341430.1"/>
    <property type="molecule type" value="Genomic_DNA"/>
</dbReference>
<keyword evidence="2 4" id="KW-0378">Hydrolase</keyword>
<reference evidence="6" key="1">
    <citation type="submission" date="2021-02" db="EMBL/GenBank/DDBJ databases">
        <authorList>
            <person name="Nowell W R."/>
        </authorList>
    </citation>
    <scope>NUCLEOTIDE SEQUENCE</scope>
</reference>
<dbReference type="PROSITE" id="PS51192">
    <property type="entry name" value="HELICASE_ATP_BIND_1"/>
    <property type="match status" value="1"/>
</dbReference>
<dbReference type="GO" id="GO:0003724">
    <property type="term" value="F:RNA helicase activity"/>
    <property type="evidence" value="ECO:0007669"/>
    <property type="project" value="UniProtKB-EC"/>
</dbReference>
<dbReference type="SMART" id="SM00594">
    <property type="entry name" value="UAS"/>
    <property type="match status" value="1"/>
</dbReference>
<comment type="similarity">
    <text evidence="4">Belongs to the DEAD box helicase family.</text>
</comment>
<dbReference type="SMART" id="SM00487">
    <property type="entry name" value="DEXDc"/>
    <property type="match status" value="1"/>
</dbReference>
<dbReference type="GO" id="GO:0003723">
    <property type="term" value="F:RNA binding"/>
    <property type="evidence" value="ECO:0007669"/>
    <property type="project" value="UniProtKB-UniRule"/>
</dbReference>
<dbReference type="InterPro" id="IPR049483">
    <property type="entry name" value="FAF1_2-like_UAS"/>
</dbReference>
<evidence type="ECO:0000256" key="4">
    <source>
        <dbReference type="RuleBase" id="RU365068"/>
    </source>
</evidence>
<evidence type="ECO:0000313" key="9">
    <source>
        <dbReference type="Proteomes" id="UP000663870"/>
    </source>
</evidence>
<evidence type="ECO:0000256" key="2">
    <source>
        <dbReference type="ARBA" id="ARBA00022801"/>
    </source>
</evidence>
<dbReference type="PANTHER" id="PTHR24031">
    <property type="entry name" value="RNA HELICASE"/>
    <property type="match status" value="1"/>
</dbReference>
<protein>
    <recommendedName>
        <fullName evidence="4">ATP-dependent RNA helicase</fullName>
        <ecNumber evidence="4">3.6.4.13</ecNumber>
    </recommendedName>
</protein>
<comment type="function">
    <text evidence="4">RNA helicase.</text>
</comment>
<evidence type="ECO:0000313" key="6">
    <source>
        <dbReference type="EMBL" id="CAF1122745.1"/>
    </source>
</evidence>
<dbReference type="EC" id="3.6.4.13" evidence="4"/>
<keyword evidence="3 4" id="KW-0067">ATP-binding</keyword>
<sequence length="674" mass="77007">MTTKSDPYSNCVWLEQRRNGFDGELWRKAQLINLLSKCYTKKLRGFRVSYIDPDDKLKSHSDRQTFIGASTWGQNSSSSVRKLLDIIVTQWNPDLLGENNICARELHYNKTQNSFKPLNQIGTALNHSSSNLKIQAEFSKFCSSLTTLHYSETWASMLHGSQNDAVSPQDRTTVISVKDMKKMSTACGTKQTAIIVGTVDSTIDDSDIGPPPIRNLREPLIPGVNHYDFEGLAAVQQRAIKRCISDHDISVQAQSGTKKMKTSAISVLQQLDDKVKDYQVFILTSTRVSVQEIQKIVLALGHHIDVACHACIDGTNTRNDMKRLETDIQFVVGTPECVYDMLNESVPHRKNIKLLILNEAEKMLSHGFKNQISDIFTIISRNTQVILLSATMPSDVLEVTTKFTKNPIKILVKNKLTLEDIRQFYVFVERKHGDIDLIEPHVVMIKSRTGRSRTLNTTDSPTHITEIPQDDDEEISDDNTFDYDSYSDECKNEVVDIECFNSCFISRYNFCPMFFPGSLQDACQAAFTSKVIKEHRPVLVYIHHDRSIFSNIFCLNIFCSEIIIEYLLENYIVWPWDITFELNKNKLIQIWREVFSTEFLNISLAEQCPMLIGIMRRSARAKDWSLTSEYEVKILLNGDTLTCTQEKLTRETLLGELINLKEEFDENEQILVSL</sequence>
<comment type="caution">
    <text evidence="6">The sequence shown here is derived from an EMBL/GenBank/DDBJ whole genome shotgun (WGS) entry which is preliminary data.</text>
</comment>
<accession>A0A814QQA3</accession>
<name>A0A814QQA3_9BILA</name>
<keyword evidence="4" id="KW-0694">RNA-binding</keyword>
<dbReference type="InterPro" id="IPR027417">
    <property type="entry name" value="P-loop_NTPase"/>
</dbReference>
<evidence type="ECO:0000313" key="8">
    <source>
        <dbReference type="Proteomes" id="UP000663854"/>
    </source>
</evidence>
<evidence type="ECO:0000259" key="5">
    <source>
        <dbReference type="PROSITE" id="PS51192"/>
    </source>
</evidence>
<keyword evidence="1 4" id="KW-0547">Nucleotide-binding</keyword>
<dbReference type="Gene3D" id="3.40.50.300">
    <property type="entry name" value="P-loop containing nucleotide triphosphate hydrolases"/>
    <property type="match status" value="1"/>
</dbReference>
<dbReference type="Proteomes" id="UP000663870">
    <property type="component" value="Unassembled WGS sequence"/>
</dbReference>
<dbReference type="Pfam" id="PF21021">
    <property type="entry name" value="FAF1"/>
    <property type="match status" value="1"/>
</dbReference>
<proteinExistence type="inferred from homology"/>
<dbReference type="Gene3D" id="3.40.30.10">
    <property type="entry name" value="Glutaredoxin"/>
    <property type="match status" value="1"/>
</dbReference>
<dbReference type="GO" id="GO:0005524">
    <property type="term" value="F:ATP binding"/>
    <property type="evidence" value="ECO:0007669"/>
    <property type="project" value="UniProtKB-UniRule"/>
</dbReference>
<evidence type="ECO:0000313" key="7">
    <source>
        <dbReference type="EMBL" id="CAF1341430.1"/>
    </source>
</evidence>
<keyword evidence="9" id="KW-1185">Reference proteome</keyword>
<comment type="catalytic activity">
    <reaction evidence="4">
        <text>ATP + H2O = ADP + phosphate + H(+)</text>
        <dbReference type="Rhea" id="RHEA:13065"/>
        <dbReference type="ChEBI" id="CHEBI:15377"/>
        <dbReference type="ChEBI" id="CHEBI:15378"/>
        <dbReference type="ChEBI" id="CHEBI:30616"/>
        <dbReference type="ChEBI" id="CHEBI:43474"/>
        <dbReference type="ChEBI" id="CHEBI:456216"/>
        <dbReference type="EC" id="3.6.4.13"/>
    </reaction>
</comment>
<dbReference type="InterPro" id="IPR014001">
    <property type="entry name" value="Helicase_ATP-bd"/>
</dbReference>
<evidence type="ECO:0000256" key="3">
    <source>
        <dbReference type="ARBA" id="ARBA00022840"/>
    </source>
</evidence>
<dbReference type="AlphaFoldDB" id="A0A814QQA3"/>
<dbReference type="InterPro" id="IPR036249">
    <property type="entry name" value="Thioredoxin-like_sf"/>
</dbReference>
<dbReference type="Pfam" id="PF00270">
    <property type="entry name" value="DEAD"/>
    <property type="match status" value="1"/>
</dbReference>
<comment type="domain">
    <text evidence="4">The Q motif is unique to and characteristic of the DEAD box family of RNA helicases and controls ATP binding and hydrolysis.</text>
</comment>
<dbReference type="InterPro" id="IPR011545">
    <property type="entry name" value="DEAD/DEAH_box_helicase_dom"/>
</dbReference>
<dbReference type="EMBL" id="CAJNOH010000783">
    <property type="protein sequence ID" value="CAF1122745.1"/>
    <property type="molecule type" value="Genomic_DNA"/>
</dbReference>
<dbReference type="InterPro" id="IPR006577">
    <property type="entry name" value="UAS"/>
</dbReference>
<evidence type="ECO:0000256" key="1">
    <source>
        <dbReference type="ARBA" id="ARBA00022741"/>
    </source>
</evidence>